<dbReference type="GO" id="GO:0042773">
    <property type="term" value="P:ATP synthesis coupled electron transport"/>
    <property type="evidence" value="ECO:0007669"/>
    <property type="project" value="TreeGrafter"/>
</dbReference>
<dbReference type="SUPFAM" id="SSF49503">
    <property type="entry name" value="Cupredoxins"/>
    <property type="match status" value="1"/>
</dbReference>
<dbReference type="Gene3D" id="2.60.40.420">
    <property type="entry name" value="Cupredoxins - blue copper proteins"/>
    <property type="match status" value="1"/>
</dbReference>
<feature type="signal peptide" evidence="10">
    <location>
        <begin position="1"/>
        <end position="17"/>
    </location>
</feature>
<keyword evidence="5" id="KW-0479">Metal-binding</keyword>
<evidence type="ECO:0000256" key="8">
    <source>
        <dbReference type="ARBA" id="ARBA00023136"/>
    </source>
</evidence>
<accession>A0A193GDJ9</accession>
<dbReference type="PANTHER" id="PTHR22888">
    <property type="entry name" value="CYTOCHROME C OXIDASE, SUBUNIT II"/>
    <property type="match status" value="1"/>
</dbReference>
<feature type="chain" id="PRO_5008258841" description="Cytochrome oxidase subunit II copper A binding domain-containing protein" evidence="10">
    <location>
        <begin position="18"/>
        <end position="203"/>
    </location>
</feature>
<keyword evidence="4" id="KW-0813">Transport</keyword>
<dbReference type="GO" id="GO:0042597">
    <property type="term" value="C:periplasmic space"/>
    <property type="evidence" value="ECO:0007669"/>
    <property type="project" value="UniProtKB-SubCell"/>
</dbReference>
<evidence type="ECO:0000313" key="12">
    <source>
        <dbReference type="EMBL" id="ANN78107.1"/>
    </source>
</evidence>
<dbReference type="InterPro" id="IPR001505">
    <property type="entry name" value="Copper_CuA"/>
</dbReference>
<keyword evidence="8" id="KW-0472">Membrane</keyword>
<dbReference type="GO" id="GO:0004129">
    <property type="term" value="F:cytochrome-c oxidase activity"/>
    <property type="evidence" value="ECO:0007669"/>
    <property type="project" value="UniProtKB-EC"/>
</dbReference>
<keyword evidence="6" id="KW-0249">Electron transport</keyword>
<dbReference type="InterPro" id="IPR008972">
    <property type="entry name" value="Cupredoxin"/>
</dbReference>
<evidence type="ECO:0000256" key="5">
    <source>
        <dbReference type="ARBA" id="ARBA00022723"/>
    </source>
</evidence>
<evidence type="ECO:0000313" key="13">
    <source>
        <dbReference type="Proteomes" id="UP000091926"/>
    </source>
</evidence>
<evidence type="ECO:0000256" key="3">
    <source>
        <dbReference type="ARBA" id="ARBA00007866"/>
    </source>
</evidence>
<feature type="domain" description="Cytochrome oxidase subunit II copper A binding" evidence="11">
    <location>
        <begin position="73"/>
        <end position="189"/>
    </location>
</feature>
<dbReference type="InterPro" id="IPR002429">
    <property type="entry name" value="CcO_II-like_C"/>
</dbReference>
<dbReference type="STRING" id="463014.BAU07_14285"/>
<evidence type="ECO:0000256" key="1">
    <source>
        <dbReference type="ARBA" id="ARBA00004370"/>
    </source>
</evidence>
<dbReference type="InterPro" id="IPR045187">
    <property type="entry name" value="CcO_II"/>
</dbReference>
<evidence type="ECO:0000259" key="11">
    <source>
        <dbReference type="PROSITE" id="PS50857"/>
    </source>
</evidence>
<keyword evidence="7" id="KW-0186">Copper</keyword>
<dbReference type="EMBL" id="CP016172">
    <property type="protein sequence ID" value="ANN78107.1"/>
    <property type="molecule type" value="Genomic_DNA"/>
</dbReference>
<evidence type="ECO:0000256" key="4">
    <source>
        <dbReference type="ARBA" id="ARBA00022448"/>
    </source>
</evidence>
<dbReference type="Proteomes" id="UP000091926">
    <property type="component" value="Chromosome"/>
</dbReference>
<evidence type="ECO:0000256" key="7">
    <source>
        <dbReference type="ARBA" id="ARBA00023008"/>
    </source>
</evidence>
<proteinExistence type="inferred from homology"/>
<comment type="catalytic activity">
    <reaction evidence="9">
        <text>4 Fe(II)-[cytochrome c] + O2 + 8 H(+)(in) = 4 Fe(III)-[cytochrome c] + 2 H2O + 4 H(+)(out)</text>
        <dbReference type="Rhea" id="RHEA:11436"/>
        <dbReference type="Rhea" id="RHEA-COMP:10350"/>
        <dbReference type="Rhea" id="RHEA-COMP:14399"/>
        <dbReference type="ChEBI" id="CHEBI:15377"/>
        <dbReference type="ChEBI" id="CHEBI:15378"/>
        <dbReference type="ChEBI" id="CHEBI:15379"/>
        <dbReference type="ChEBI" id="CHEBI:29033"/>
        <dbReference type="ChEBI" id="CHEBI:29034"/>
        <dbReference type="EC" id="7.1.1.9"/>
    </reaction>
</comment>
<name>A0A193GDJ9_9BORD</name>
<organism evidence="12 13">
    <name type="scientific">Bordetella flabilis</name>
    <dbReference type="NCBI Taxonomy" id="463014"/>
    <lineage>
        <taxon>Bacteria</taxon>
        <taxon>Pseudomonadati</taxon>
        <taxon>Pseudomonadota</taxon>
        <taxon>Betaproteobacteria</taxon>
        <taxon>Burkholderiales</taxon>
        <taxon>Alcaligenaceae</taxon>
        <taxon>Bordetella</taxon>
    </lineage>
</organism>
<dbReference type="PROSITE" id="PS00078">
    <property type="entry name" value="COX2"/>
    <property type="match status" value="1"/>
</dbReference>
<dbReference type="InterPro" id="IPR034236">
    <property type="entry name" value="CuRO_CcO_Caa3_II"/>
</dbReference>
<dbReference type="GO" id="GO:0016020">
    <property type="term" value="C:membrane"/>
    <property type="evidence" value="ECO:0007669"/>
    <property type="project" value="UniProtKB-SubCell"/>
</dbReference>
<evidence type="ECO:0000256" key="6">
    <source>
        <dbReference type="ARBA" id="ARBA00022982"/>
    </source>
</evidence>
<dbReference type="KEGG" id="bfz:BAU07_14285"/>
<keyword evidence="10" id="KW-0732">Signal</keyword>
<dbReference type="AlphaFoldDB" id="A0A193GDJ9"/>
<keyword evidence="13" id="KW-1185">Reference proteome</keyword>
<sequence length="203" mass="22373">MAGLCAALSAWSPGAGAAPMQDVLAPAGIQAEHILALWHVTLAVRTAVFVAVLLGLAIADVVTDRPLSRLPMEYPLHVGMIGHRWWWKTRYERDGDRPGFVTANQLRLPVGRPVIVSLKAADVIHTFWIPHLHGKRDMIPGREADITLRADRAGEYRGQCAEFCGAEHALMAFPVVADTPQDYAARRRRMGRLRRTCLPSTPS</sequence>
<dbReference type="Pfam" id="PF00116">
    <property type="entry name" value="COX2"/>
    <property type="match status" value="1"/>
</dbReference>
<dbReference type="CDD" id="cd04213">
    <property type="entry name" value="CuRO_CcO_Caa3_II"/>
    <property type="match status" value="1"/>
</dbReference>
<evidence type="ECO:0000256" key="2">
    <source>
        <dbReference type="ARBA" id="ARBA00004418"/>
    </source>
</evidence>
<gene>
    <name evidence="12" type="ORF">BAU07_14285</name>
</gene>
<comment type="subcellular location">
    <subcellularLocation>
        <location evidence="1">Membrane</location>
    </subcellularLocation>
    <subcellularLocation>
        <location evidence="2">Periplasm</location>
    </subcellularLocation>
</comment>
<dbReference type="PROSITE" id="PS50857">
    <property type="entry name" value="COX2_CUA"/>
    <property type="match status" value="1"/>
</dbReference>
<protein>
    <recommendedName>
        <fullName evidence="11">Cytochrome oxidase subunit II copper A binding domain-containing protein</fullName>
    </recommendedName>
</protein>
<dbReference type="GO" id="GO:0005507">
    <property type="term" value="F:copper ion binding"/>
    <property type="evidence" value="ECO:0007669"/>
    <property type="project" value="InterPro"/>
</dbReference>
<evidence type="ECO:0000256" key="10">
    <source>
        <dbReference type="SAM" id="SignalP"/>
    </source>
</evidence>
<evidence type="ECO:0000256" key="9">
    <source>
        <dbReference type="ARBA" id="ARBA00047816"/>
    </source>
</evidence>
<dbReference type="PANTHER" id="PTHR22888:SF9">
    <property type="entry name" value="CYTOCHROME C OXIDASE SUBUNIT 2"/>
    <property type="match status" value="1"/>
</dbReference>
<reference evidence="12 13" key="1">
    <citation type="submission" date="2016-06" db="EMBL/GenBank/DDBJ databases">
        <title>Complete genome sequences of Bordetella bronchialis and Bordetella flabilis.</title>
        <authorList>
            <person name="LiPuma J.J."/>
            <person name="Spilker T."/>
        </authorList>
    </citation>
    <scope>NUCLEOTIDE SEQUENCE [LARGE SCALE GENOMIC DNA]</scope>
    <source>
        <strain evidence="12 13">AU10664</strain>
    </source>
</reference>
<comment type="similarity">
    <text evidence="3">Belongs to the cytochrome c oxidase subunit 2 family.</text>
</comment>